<evidence type="ECO:0000313" key="2">
    <source>
        <dbReference type="Proteomes" id="UP000076761"/>
    </source>
</evidence>
<feature type="non-terminal residue" evidence="1">
    <location>
        <position position="139"/>
    </location>
</feature>
<organism evidence="1 2">
    <name type="scientific">Neolentinus lepideus HHB14362 ss-1</name>
    <dbReference type="NCBI Taxonomy" id="1314782"/>
    <lineage>
        <taxon>Eukaryota</taxon>
        <taxon>Fungi</taxon>
        <taxon>Dikarya</taxon>
        <taxon>Basidiomycota</taxon>
        <taxon>Agaricomycotina</taxon>
        <taxon>Agaricomycetes</taxon>
        <taxon>Gloeophyllales</taxon>
        <taxon>Gloeophyllaceae</taxon>
        <taxon>Neolentinus</taxon>
    </lineage>
</organism>
<dbReference type="InParanoid" id="A0A165PJE6"/>
<dbReference type="Proteomes" id="UP000076761">
    <property type="component" value="Unassembled WGS sequence"/>
</dbReference>
<sequence>MAKGKQLLYDEPEEEQYIVVTDPFRMPRSNRTQRHIEETAAWLRRVFKSDEAVHSILLMGTRAEIIVAISPEVDVTPSLGGHRWGSFMPHLNPAEAERISCIFKYNYRLRGDPLLHQWNAEWPERRVELRIVSPYPKPT</sequence>
<dbReference type="EMBL" id="KV425611">
    <property type="protein sequence ID" value="KZT21124.1"/>
    <property type="molecule type" value="Genomic_DNA"/>
</dbReference>
<name>A0A165PJE6_9AGAM</name>
<dbReference type="AlphaFoldDB" id="A0A165PJE6"/>
<protein>
    <submittedName>
        <fullName evidence="1">Uncharacterized protein</fullName>
    </submittedName>
</protein>
<accession>A0A165PJE6</accession>
<proteinExistence type="predicted"/>
<dbReference type="OrthoDB" id="2996389at2759"/>
<evidence type="ECO:0000313" key="1">
    <source>
        <dbReference type="EMBL" id="KZT21124.1"/>
    </source>
</evidence>
<keyword evidence="2" id="KW-1185">Reference proteome</keyword>
<reference evidence="1 2" key="1">
    <citation type="journal article" date="2016" name="Mol. Biol. Evol.">
        <title>Comparative Genomics of Early-Diverging Mushroom-Forming Fungi Provides Insights into the Origins of Lignocellulose Decay Capabilities.</title>
        <authorList>
            <person name="Nagy L.G."/>
            <person name="Riley R."/>
            <person name="Tritt A."/>
            <person name="Adam C."/>
            <person name="Daum C."/>
            <person name="Floudas D."/>
            <person name="Sun H."/>
            <person name="Yadav J.S."/>
            <person name="Pangilinan J."/>
            <person name="Larsson K.H."/>
            <person name="Matsuura K."/>
            <person name="Barry K."/>
            <person name="Labutti K."/>
            <person name="Kuo R."/>
            <person name="Ohm R.A."/>
            <person name="Bhattacharya S.S."/>
            <person name="Shirouzu T."/>
            <person name="Yoshinaga Y."/>
            <person name="Martin F.M."/>
            <person name="Grigoriev I.V."/>
            <person name="Hibbett D.S."/>
        </authorList>
    </citation>
    <scope>NUCLEOTIDE SEQUENCE [LARGE SCALE GENOMIC DNA]</scope>
    <source>
        <strain evidence="1 2">HHB14362 ss-1</strain>
    </source>
</reference>
<gene>
    <name evidence="1" type="ORF">NEOLEDRAFT_1139981</name>
</gene>